<gene>
    <name evidence="2" type="ORF">FTJAE_11062</name>
</gene>
<dbReference type="Proteomes" id="UP000530670">
    <property type="component" value="Unassembled WGS sequence"/>
</dbReference>
<dbReference type="GeneID" id="59296236"/>
<organism evidence="2 3">
    <name type="scientific">Fusarium tjaetaba</name>
    <dbReference type="NCBI Taxonomy" id="1567544"/>
    <lineage>
        <taxon>Eukaryota</taxon>
        <taxon>Fungi</taxon>
        <taxon>Dikarya</taxon>
        <taxon>Ascomycota</taxon>
        <taxon>Pezizomycotina</taxon>
        <taxon>Sordariomycetes</taxon>
        <taxon>Hypocreomycetidae</taxon>
        <taxon>Hypocreales</taxon>
        <taxon>Nectriaceae</taxon>
        <taxon>Fusarium</taxon>
        <taxon>Fusarium fujikuroi species complex</taxon>
    </lineage>
</organism>
<name>A0A8H5QVY1_9HYPO</name>
<dbReference type="AlphaFoldDB" id="A0A8H5QVY1"/>
<proteinExistence type="predicted"/>
<protein>
    <submittedName>
        <fullName evidence="2">Uncharacterized protein</fullName>
    </submittedName>
</protein>
<evidence type="ECO:0000313" key="2">
    <source>
        <dbReference type="EMBL" id="KAF5622095.1"/>
    </source>
</evidence>
<evidence type="ECO:0000256" key="1">
    <source>
        <dbReference type="SAM" id="SignalP"/>
    </source>
</evidence>
<comment type="caution">
    <text evidence="2">The sequence shown here is derived from an EMBL/GenBank/DDBJ whole genome shotgun (WGS) entry which is preliminary data.</text>
</comment>
<dbReference type="RefSeq" id="XP_037201893.1">
    <property type="nucleotide sequence ID" value="XM_037343966.1"/>
</dbReference>
<dbReference type="EMBL" id="JAAQRI010000266">
    <property type="protein sequence ID" value="KAF5622095.1"/>
    <property type="molecule type" value="Genomic_DNA"/>
</dbReference>
<feature type="signal peptide" evidence="1">
    <location>
        <begin position="1"/>
        <end position="19"/>
    </location>
</feature>
<feature type="chain" id="PRO_5034998023" evidence="1">
    <location>
        <begin position="20"/>
        <end position="178"/>
    </location>
</feature>
<accession>A0A8H5QVY1</accession>
<evidence type="ECO:0000313" key="3">
    <source>
        <dbReference type="Proteomes" id="UP000530670"/>
    </source>
</evidence>
<keyword evidence="1" id="KW-0732">Signal</keyword>
<sequence length="178" mass="20546">MLPLSFIINIAVFSIGAMSLLVARDAIHVEDLDRYDEVMKTVADNHILNFYPENQVVKLDIHEHPSEQVIWRHMSIRFTANQCLNQIVRSEEFKPSPDADAYFEQEKELQQQYLHRSTGDGALEDRNACPRGEEPQFEARASSRCFQFCGYIGHCSDRACPHCYYVGGGCQWQKWCRA</sequence>
<reference evidence="2 3" key="1">
    <citation type="submission" date="2020-05" db="EMBL/GenBank/DDBJ databases">
        <title>Identification and distribution of gene clusters putatively required for synthesis of sphingolipid metabolism inhibitors in phylogenetically diverse species of the filamentous fungus Fusarium.</title>
        <authorList>
            <person name="Kim H.-S."/>
            <person name="Busman M."/>
            <person name="Brown D.W."/>
            <person name="Divon H."/>
            <person name="Uhlig S."/>
            <person name="Proctor R.H."/>
        </authorList>
    </citation>
    <scope>NUCLEOTIDE SEQUENCE [LARGE SCALE GENOMIC DNA]</scope>
    <source>
        <strain evidence="2 3">NRRL 66243</strain>
    </source>
</reference>
<keyword evidence="3" id="KW-1185">Reference proteome</keyword>
<dbReference type="OrthoDB" id="3928438at2759"/>